<dbReference type="Proteomes" id="UP001603857">
    <property type="component" value="Unassembled WGS sequence"/>
</dbReference>
<evidence type="ECO:0000256" key="6">
    <source>
        <dbReference type="ARBA" id="ARBA00023110"/>
    </source>
</evidence>
<gene>
    <name evidence="12" type="ORF">Fmac_032305</name>
</gene>
<dbReference type="SMART" id="SM00028">
    <property type="entry name" value="TPR"/>
    <property type="match status" value="2"/>
</dbReference>
<evidence type="ECO:0000256" key="4">
    <source>
        <dbReference type="ARBA" id="ARBA00022737"/>
    </source>
</evidence>
<dbReference type="EMBL" id="JBGMDY010000011">
    <property type="protein sequence ID" value="KAL2318429.1"/>
    <property type="molecule type" value="Genomic_DNA"/>
</dbReference>
<dbReference type="PANTHER" id="PTHR46512:SF9">
    <property type="entry name" value="PEPTIDYLPROLYL ISOMERASE"/>
    <property type="match status" value="1"/>
</dbReference>
<comment type="caution">
    <text evidence="12">The sequence shown here is derived from an EMBL/GenBank/DDBJ whole genome shotgun (WGS) entry which is preliminary data.</text>
</comment>
<feature type="domain" description="PPIase FKBP-type" evidence="11">
    <location>
        <begin position="422"/>
        <end position="514"/>
    </location>
</feature>
<dbReference type="SUPFAM" id="SSF48452">
    <property type="entry name" value="TPR-like"/>
    <property type="match status" value="1"/>
</dbReference>
<evidence type="ECO:0000256" key="2">
    <source>
        <dbReference type="ARBA" id="ARBA00006577"/>
    </source>
</evidence>
<dbReference type="SUPFAM" id="SSF54534">
    <property type="entry name" value="FKBP-like"/>
    <property type="match status" value="3"/>
</dbReference>
<dbReference type="InterPro" id="IPR019734">
    <property type="entry name" value="TPR_rpt"/>
</dbReference>
<comment type="similarity">
    <text evidence="2">Belongs to the FKBP-type PPIase family.</text>
</comment>
<evidence type="ECO:0000256" key="9">
    <source>
        <dbReference type="PROSITE-ProRule" id="PRU00339"/>
    </source>
</evidence>
<dbReference type="AlphaFoldDB" id="A0ABD1L4I7"/>
<evidence type="ECO:0000256" key="1">
    <source>
        <dbReference type="ARBA" id="ARBA00000971"/>
    </source>
</evidence>
<dbReference type="PROSITE" id="PS50005">
    <property type="entry name" value="TPR"/>
    <property type="match status" value="1"/>
</dbReference>
<feature type="domain" description="PPIase FKBP-type" evidence="11">
    <location>
        <begin position="199"/>
        <end position="250"/>
    </location>
</feature>
<dbReference type="Gene3D" id="1.25.40.10">
    <property type="entry name" value="Tetratricopeptide repeat domain"/>
    <property type="match status" value="1"/>
</dbReference>
<keyword evidence="13" id="KW-1185">Reference proteome</keyword>
<keyword evidence="4" id="KW-0677">Repeat</keyword>
<dbReference type="GO" id="GO:0003755">
    <property type="term" value="F:peptidyl-prolyl cis-trans isomerase activity"/>
    <property type="evidence" value="ECO:0007669"/>
    <property type="project" value="UniProtKB-KW"/>
</dbReference>
<evidence type="ECO:0000313" key="13">
    <source>
        <dbReference type="Proteomes" id="UP001603857"/>
    </source>
</evidence>
<dbReference type="InterPro" id="IPR001179">
    <property type="entry name" value="PPIase_FKBP_dom"/>
</dbReference>
<feature type="domain" description="PPIase FKBP-type" evidence="11">
    <location>
        <begin position="301"/>
        <end position="394"/>
    </location>
</feature>
<dbReference type="FunFam" id="3.10.50.40:FF:000017">
    <property type="entry name" value="Peptidylprolyl isomerase"/>
    <property type="match status" value="1"/>
</dbReference>
<evidence type="ECO:0000313" key="12">
    <source>
        <dbReference type="EMBL" id="KAL2318429.1"/>
    </source>
</evidence>
<name>A0ABD1L4I7_9FABA</name>
<dbReference type="Pfam" id="PF00254">
    <property type="entry name" value="FKBP_C"/>
    <property type="match status" value="3"/>
</dbReference>
<evidence type="ECO:0000256" key="3">
    <source>
        <dbReference type="ARBA" id="ARBA00013194"/>
    </source>
</evidence>
<keyword evidence="7 8" id="KW-0413">Isomerase</keyword>
<proteinExistence type="inferred from homology"/>
<dbReference type="EC" id="5.2.1.8" evidence="3 8"/>
<keyword evidence="5 9" id="KW-0802">TPR repeat</keyword>
<evidence type="ECO:0000256" key="8">
    <source>
        <dbReference type="PROSITE-ProRule" id="PRU00277"/>
    </source>
</evidence>
<dbReference type="Gene3D" id="3.10.50.40">
    <property type="match status" value="3"/>
</dbReference>
<comment type="catalytic activity">
    <reaction evidence="1 8">
        <text>[protein]-peptidylproline (omega=180) = [protein]-peptidylproline (omega=0)</text>
        <dbReference type="Rhea" id="RHEA:16237"/>
        <dbReference type="Rhea" id="RHEA-COMP:10747"/>
        <dbReference type="Rhea" id="RHEA-COMP:10748"/>
        <dbReference type="ChEBI" id="CHEBI:83833"/>
        <dbReference type="ChEBI" id="CHEBI:83834"/>
        <dbReference type="EC" id="5.2.1.8"/>
    </reaction>
</comment>
<feature type="repeat" description="TPR" evidence="9">
    <location>
        <begin position="608"/>
        <end position="641"/>
    </location>
</feature>
<evidence type="ECO:0000256" key="5">
    <source>
        <dbReference type="ARBA" id="ARBA00022803"/>
    </source>
</evidence>
<dbReference type="PANTHER" id="PTHR46512">
    <property type="entry name" value="PEPTIDYLPROLYL ISOMERASE"/>
    <property type="match status" value="1"/>
</dbReference>
<feature type="coiled-coil region" evidence="10">
    <location>
        <begin position="637"/>
        <end position="664"/>
    </location>
</feature>
<accession>A0ABD1L4I7</accession>
<dbReference type="InterPro" id="IPR046357">
    <property type="entry name" value="PPIase_dom_sf"/>
</dbReference>
<keyword evidence="6 8" id="KW-0697">Rotamase</keyword>
<protein>
    <recommendedName>
        <fullName evidence="3 8">peptidylprolyl isomerase</fullName>
        <ecNumber evidence="3 8">5.2.1.8</ecNumber>
    </recommendedName>
</protein>
<dbReference type="InterPro" id="IPR011990">
    <property type="entry name" value="TPR-like_helical_dom_sf"/>
</dbReference>
<sequence>MPRLLKEAVDLGTRLMEKALKVVETTLTMKKGRREICKVFDNGKGKEKGAMEKALNVSNVAMLGPFAVVVKLFDTMLGCMVAVVRDRMEWRRWMTRERRRVLGVDLATLNIRGLGDPSNGYSPNMTFVASNAEVLHWNRPESKTLSNMVVLSDEDELEEDPGEVIESAPPQKVGEERQLTGFKKKLLKRGHGWETPNLNDVVTVRCVGTLLDGTTLDESRTFALGQGEVAGLDNGIVTMKKGEVALFTLPGDGDASRDSSSYVQFEVELVSWNTVVDVYKDGGVLKKVMEKGSGHERPSDRDQVLVKYKVVLVDGTVVAETPEGGVEFYIKDGHLFPILPRVIMTMTRGEKAELVVQPQYAFGNKGREAGGGSGLCSIPPNSVLHVNIELTSFKPVINVTGDSKVFKKILKAGEGAFTADEGASVTVSFTAMLEDGTVFEKRGIEETRPLEFITDEEQVITGLDRAVATMKKGERALISIHPDYAFGNVEARHDLAIVPPGSNVVYDIEMINFIKEKAPWELNSKEKIEVAGRKKEEGNVLFKVGNYQQAAKKYESEDGSLGDDEQKQAKALRVSCWLNCAACNLKLNDFSEAIKLCSQVLDVEFCNVKALYRRAQAYIESRDFLLADVDIKKVLELDPQNREVKVIQKKLKQLQADSDRKDAKLYKNMFTRKTKDSTMAIKRLKVEKDETENDEVSRMELDEVADSGVI</sequence>
<dbReference type="InterPro" id="IPR050754">
    <property type="entry name" value="FKBP4/5/8-like"/>
</dbReference>
<dbReference type="PROSITE" id="PS50059">
    <property type="entry name" value="FKBP_PPIASE"/>
    <property type="match status" value="3"/>
</dbReference>
<organism evidence="12 13">
    <name type="scientific">Flemingia macrophylla</name>
    <dbReference type="NCBI Taxonomy" id="520843"/>
    <lineage>
        <taxon>Eukaryota</taxon>
        <taxon>Viridiplantae</taxon>
        <taxon>Streptophyta</taxon>
        <taxon>Embryophyta</taxon>
        <taxon>Tracheophyta</taxon>
        <taxon>Spermatophyta</taxon>
        <taxon>Magnoliopsida</taxon>
        <taxon>eudicotyledons</taxon>
        <taxon>Gunneridae</taxon>
        <taxon>Pentapetalae</taxon>
        <taxon>rosids</taxon>
        <taxon>fabids</taxon>
        <taxon>Fabales</taxon>
        <taxon>Fabaceae</taxon>
        <taxon>Papilionoideae</taxon>
        <taxon>50 kb inversion clade</taxon>
        <taxon>NPAAA clade</taxon>
        <taxon>indigoferoid/millettioid clade</taxon>
        <taxon>Phaseoleae</taxon>
        <taxon>Flemingia</taxon>
    </lineage>
</organism>
<keyword evidence="10" id="KW-0175">Coiled coil</keyword>
<evidence type="ECO:0000259" key="11">
    <source>
        <dbReference type="PROSITE" id="PS50059"/>
    </source>
</evidence>
<evidence type="ECO:0000256" key="10">
    <source>
        <dbReference type="SAM" id="Coils"/>
    </source>
</evidence>
<evidence type="ECO:0000256" key="7">
    <source>
        <dbReference type="ARBA" id="ARBA00023235"/>
    </source>
</evidence>
<dbReference type="FunFam" id="1.25.40.10:FF:000008">
    <property type="entry name" value="Peptidylprolyl isomerase"/>
    <property type="match status" value="1"/>
</dbReference>
<reference evidence="12 13" key="1">
    <citation type="submission" date="2024-08" db="EMBL/GenBank/DDBJ databases">
        <title>Insights into the chromosomal genome structure of Flemingia macrophylla.</title>
        <authorList>
            <person name="Ding Y."/>
            <person name="Zhao Y."/>
            <person name="Bi W."/>
            <person name="Wu M."/>
            <person name="Zhao G."/>
            <person name="Gong Y."/>
            <person name="Li W."/>
            <person name="Zhang P."/>
        </authorList>
    </citation>
    <scope>NUCLEOTIDE SEQUENCE [LARGE SCALE GENOMIC DNA]</scope>
    <source>
        <strain evidence="12">DYQJB</strain>
        <tissue evidence="12">Leaf</tissue>
    </source>
</reference>